<accession>A0A8I0DQS8</accession>
<evidence type="ECO:0000256" key="1">
    <source>
        <dbReference type="ARBA" id="ARBA00004370"/>
    </source>
</evidence>
<reference evidence="7 8" key="1">
    <citation type="submission" date="2020-08" db="EMBL/GenBank/DDBJ databases">
        <title>Genome public.</title>
        <authorList>
            <person name="Liu C."/>
            <person name="Sun Q."/>
        </authorList>
    </citation>
    <scope>NUCLEOTIDE SEQUENCE [LARGE SCALE GENOMIC DNA]</scope>
    <source>
        <strain evidence="7 8">BX17</strain>
    </source>
</reference>
<dbReference type="Gene3D" id="6.10.340.10">
    <property type="match status" value="1"/>
</dbReference>
<dbReference type="Pfam" id="PF02518">
    <property type="entry name" value="HATPase_c"/>
    <property type="match status" value="1"/>
</dbReference>
<name>A0A8I0DQS8_9FIRM</name>
<keyword evidence="8" id="KW-1185">Reference proteome</keyword>
<evidence type="ECO:0000256" key="4">
    <source>
        <dbReference type="ARBA" id="ARBA00022777"/>
    </source>
</evidence>
<dbReference type="AlphaFoldDB" id="A0A8I0DQS8"/>
<keyword evidence="5" id="KW-0472">Membrane</keyword>
<dbReference type="Proteomes" id="UP000652847">
    <property type="component" value="Unassembled WGS sequence"/>
</dbReference>
<dbReference type="Gene3D" id="3.30.565.10">
    <property type="entry name" value="Histidine kinase-like ATPase, C-terminal domain"/>
    <property type="match status" value="1"/>
</dbReference>
<dbReference type="PANTHER" id="PTHR34220:SF7">
    <property type="entry name" value="SENSOR HISTIDINE KINASE YPDA"/>
    <property type="match status" value="1"/>
</dbReference>
<dbReference type="GO" id="GO:0016020">
    <property type="term" value="C:membrane"/>
    <property type="evidence" value="ECO:0007669"/>
    <property type="project" value="UniProtKB-SubCell"/>
</dbReference>
<gene>
    <name evidence="7" type="ORF">H8S54_01855</name>
</gene>
<dbReference type="RefSeq" id="WP_186900767.1">
    <property type="nucleotide sequence ID" value="NZ_JACOOT010000004.1"/>
</dbReference>
<dbReference type="InterPro" id="IPR010559">
    <property type="entry name" value="Sig_transdc_His_kin_internal"/>
</dbReference>
<dbReference type="InterPro" id="IPR003594">
    <property type="entry name" value="HATPase_dom"/>
</dbReference>
<dbReference type="InterPro" id="IPR036890">
    <property type="entry name" value="HATPase_C_sf"/>
</dbReference>
<dbReference type="GO" id="GO:0000155">
    <property type="term" value="F:phosphorelay sensor kinase activity"/>
    <property type="evidence" value="ECO:0007669"/>
    <property type="project" value="InterPro"/>
</dbReference>
<keyword evidence="5" id="KW-0812">Transmembrane</keyword>
<proteinExistence type="predicted"/>
<sequence>MEKKKQASGIQKAWRQLSIQNQIFLSMFLITLLGVGVLMNIVYKASVDAIEQNYRASYQSTLKNSSRVLDMNLKNIVDVGRSFLNDKSFQQILENGNKYGGSKFSSGDRTKLRKVANEMASQQVWVNYIVFTDLYGHVYQLNNINQGTYDFYMYYADKDILKEDWVKAANEAKGREVFFKDSILAVGSKAGFCYAKYMINPSDGEGMGYMVVGLSQKLLGKSFVMGNESFNSSNFMVLDEDGELIYFVGNEERETAIMEAFSNPEKNSLYLFSSVTNYTTGWSIVNVVEKNELSEESKGIRLLSFLVAGCVLVVGFIMARIISRTISQPLKQLENTIAQVGEGERHITEEFDYSEVGRIGQKFKEMVNTNLELSEHLMAVKLNEREAELMLLQSQINPHFLYNTLDSLYFVAIMHGDDQMAEMVEALSDNFKLALNNGNKYIKVADSVKWMQGYMKLQNMRYNNRFELFVDISREILQRETITFIFQPFIENAMYHGLEPKIGKGKISLRGWQEQNNMIFTIEDDGVGIDDMSRLENGYGVRNVIERIKLNYGEKYGVTFESSPGKGTKVTIVVPVK</sequence>
<feature type="transmembrane region" description="Helical" evidence="5">
    <location>
        <begin position="21"/>
        <end position="43"/>
    </location>
</feature>
<dbReference type="SUPFAM" id="SSF55874">
    <property type="entry name" value="ATPase domain of HSP90 chaperone/DNA topoisomerase II/histidine kinase"/>
    <property type="match status" value="1"/>
</dbReference>
<comment type="caution">
    <text evidence="7">The sequence shown here is derived from an EMBL/GenBank/DDBJ whole genome shotgun (WGS) entry which is preliminary data.</text>
</comment>
<organism evidence="7 8">
    <name type="scientific">Blautia segnis</name>
    <dbReference type="NCBI Taxonomy" id="2763030"/>
    <lineage>
        <taxon>Bacteria</taxon>
        <taxon>Bacillati</taxon>
        <taxon>Bacillota</taxon>
        <taxon>Clostridia</taxon>
        <taxon>Lachnospirales</taxon>
        <taxon>Lachnospiraceae</taxon>
        <taxon>Blautia</taxon>
    </lineage>
</organism>
<keyword evidence="4 7" id="KW-0418">Kinase</keyword>
<comment type="subcellular location">
    <subcellularLocation>
        <location evidence="1">Membrane</location>
    </subcellularLocation>
</comment>
<keyword evidence="2" id="KW-0597">Phosphoprotein</keyword>
<dbReference type="EMBL" id="JACOOT010000004">
    <property type="protein sequence ID" value="MBC5649897.1"/>
    <property type="molecule type" value="Genomic_DNA"/>
</dbReference>
<dbReference type="InterPro" id="IPR003660">
    <property type="entry name" value="HAMP_dom"/>
</dbReference>
<keyword evidence="5" id="KW-1133">Transmembrane helix</keyword>
<evidence type="ECO:0000256" key="3">
    <source>
        <dbReference type="ARBA" id="ARBA00022679"/>
    </source>
</evidence>
<evidence type="ECO:0000256" key="2">
    <source>
        <dbReference type="ARBA" id="ARBA00022553"/>
    </source>
</evidence>
<dbReference type="InterPro" id="IPR050640">
    <property type="entry name" value="Bact_2-comp_sensor_kinase"/>
</dbReference>
<feature type="domain" description="HAMP" evidence="6">
    <location>
        <begin position="324"/>
        <end position="375"/>
    </location>
</feature>
<evidence type="ECO:0000313" key="8">
    <source>
        <dbReference type="Proteomes" id="UP000652847"/>
    </source>
</evidence>
<evidence type="ECO:0000256" key="5">
    <source>
        <dbReference type="SAM" id="Phobius"/>
    </source>
</evidence>
<evidence type="ECO:0000313" key="7">
    <source>
        <dbReference type="EMBL" id="MBC5649897.1"/>
    </source>
</evidence>
<dbReference type="PANTHER" id="PTHR34220">
    <property type="entry name" value="SENSOR HISTIDINE KINASE YPDA"/>
    <property type="match status" value="1"/>
</dbReference>
<dbReference type="PROSITE" id="PS50885">
    <property type="entry name" value="HAMP"/>
    <property type="match status" value="1"/>
</dbReference>
<dbReference type="Pfam" id="PF06580">
    <property type="entry name" value="His_kinase"/>
    <property type="match status" value="1"/>
</dbReference>
<protein>
    <submittedName>
        <fullName evidence="7">Sensor histidine kinase</fullName>
    </submittedName>
</protein>
<keyword evidence="3" id="KW-0808">Transferase</keyword>
<evidence type="ECO:0000259" key="6">
    <source>
        <dbReference type="PROSITE" id="PS50885"/>
    </source>
</evidence>